<evidence type="ECO:0000313" key="19">
    <source>
        <dbReference type="EMBL" id="MDB7932461.1"/>
    </source>
</evidence>
<feature type="binding site" evidence="15">
    <location>
        <position position="312"/>
    </location>
    <ligand>
        <name>Mg(2+)</name>
        <dbReference type="ChEBI" id="CHEBI:18420"/>
        <label>2</label>
    </ligand>
</feature>
<feature type="active site" evidence="13">
    <location>
        <position position="16"/>
    </location>
</feature>
<dbReference type="Pfam" id="PF01820">
    <property type="entry name" value="Dala_Dala_lig_N"/>
    <property type="match status" value="1"/>
</dbReference>
<proteinExistence type="inferred from homology"/>
<comment type="pathway">
    <text evidence="12">Cell wall biogenesis; peptidoglycan biosynthesis.</text>
</comment>
<name>A0A174IQA5_FLAPL</name>
<evidence type="ECO:0000256" key="10">
    <source>
        <dbReference type="ARBA" id="ARBA00023211"/>
    </source>
</evidence>
<evidence type="ECO:0000256" key="12">
    <source>
        <dbReference type="HAMAP-Rule" id="MF_00047"/>
    </source>
</evidence>
<dbReference type="Proteomes" id="UP000434475">
    <property type="component" value="Unassembled WGS sequence"/>
</dbReference>
<dbReference type="InterPro" id="IPR005905">
    <property type="entry name" value="D_ala_D_ala"/>
</dbReference>
<keyword evidence="4 15" id="KW-0479">Metal-binding</keyword>
<dbReference type="GO" id="GO:0071555">
    <property type="term" value="P:cell wall organization"/>
    <property type="evidence" value="ECO:0007669"/>
    <property type="project" value="UniProtKB-KW"/>
</dbReference>
<keyword evidence="9 12" id="KW-0573">Peptidoglycan synthesis</keyword>
<comment type="similarity">
    <text evidence="2 12">Belongs to the D-alanine--D-alanine ligase family.</text>
</comment>
<feature type="binding site" evidence="15">
    <location>
        <position position="314"/>
    </location>
    <ligand>
        <name>Mg(2+)</name>
        <dbReference type="ChEBI" id="CHEBI:18420"/>
        <label>2</label>
    </ligand>
</feature>
<comment type="caution">
    <text evidence="21">The sequence shown here is derived from an EMBL/GenBank/DDBJ whole genome shotgun (WGS) entry which is preliminary data.</text>
</comment>
<dbReference type="InterPro" id="IPR013815">
    <property type="entry name" value="ATP_grasp_subdomain_1"/>
</dbReference>
<feature type="binding site" evidence="14">
    <location>
        <begin position="311"/>
        <end position="312"/>
    </location>
    <ligand>
        <name>ATP</name>
        <dbReference type="ChEBI" id="CHEBI:30616"/>
    </ligand>
</feature>
<evidence type="ECO:0000256" key="9">
    <source>
        <dbReference type="ARBA" id="ARBA00022984"/>
    </source>
</evidence>
<feature type="binding site" evidence="14">
    <location>
        <begin position="219"/>
        <end position="226"/>
    </location>
    <ligand>
        <name>ATP</name>
        <dbReference type="ChEBI" id="CHEBI:30616"/>
    </ligand>
</feature>
<dbReference type="PANTHER" id="PTHR23132:SF25">
    <property type="entry name" value="D-ALANINE--D-ALANINE LIGASE A"/>
    <property type="match status" value="1"/>
</dbReference>
<dbReference type="Pfam" id="PF07478">
    <property type="entry name" value="Dala_Dala_lig_C"/>
    <property type="match status" value="1"/>
</dbReference>
<dbReference type="EMBL" id="JAQLWV010000005">
    <property type="protein sequence ID" value="MDB7932461.1"/>
    <property type="molecule type" value="Genomic_DNA"/>
</dbReference>
<evidence type="ECO:0000313" key="20">
    <source>
        <dbReference type="EMBL" id="MSB18789.1"/>
    </source>
</evidence>
<evidence type="ECO:0000256" key="2">
    <source>
        <dbReference type="ARBA" id="ARBA00010871"/>
    </source>
</evidence>
<keyword evidence="6 16" id="KW-0067">ATP-binding</keyword>
<reference evidence="22 23" key="1">
    <citation type="journal article" date="2019" name="Nat. Med.">
        <title>A library of human gut bacterial isolates paired with longitudinal multiomics data enables mechanistic microbiome research.</title>
        <authorList>
            <person name="Poyet M."/>
            <person name="Groussin M."/>
            <person name="Gibbons S.M."/>
            <person name="Avila-Pacheco J."/>
            <person name="Jiang X."/>
            <person name="Kearney S.M."/>
            <person name="Perrotta A.R."/>
            <person name="Berdy B."/>
            <person name="Zhao S."/>
            <person name="Lieberman T.D."/>
            <person name="Swanson P.K."/>
            <person name="Smith M."/>
            <person name="Roesemann S."/>
            <person name="Alexander J.E."/>
            <person name="Rich S.A."/>
            <person name="Livny J."/>
            <person name="Vlamakis H."/>
            <person name="Clish C."/>
            <person name="Bullock K."/>
            <person name="Deik A."/>
            <person name="Scott J."/>
            <person name="Pierce K.A."/>
            <person name="Xavier R.J."/>
            <person name="Alm E.J."/>
        </authorList>
    </citation>
    <scope>NUCLEOTIDE SEQUENCE [LARGE SCALE GENOMIC DNA]</scope>
    <source>
        <strain evidence="20 23">BIOML-A2</strain>
        <strain evidence="21 22">BIOML-A5</strain>
    </source>
</reference>
<dbReference type="Proteomes" id="UP001211006">
    <property type="component" value="Unassembled WGS sequence"/>
</dbReference>
<gene>
    <name evidence="21" type="primary">vanG</name>
    <name evidence="12" type="synonym">ddl</name>
    <name evidence="21" type="ORF">GKE90_03160</name>
    <name evidence="20" type="ORF">GKE97_04565</name>
    <name evidence="18" type="ORF">PND83_00195</name>
    <name evidence="19" type="ORF">PNE06_05185</name>
</gene>
<evidence type="ECO:0000313" key="21">
    <source>
        <dbReference type="EMBL" id="MSB47700.1"/>
    </source>
</evidence>
<evidence type="ECO:0000256" key="13">
    <source>
        <dbReference type="PIRSR" id="PIRSR039102-1"/>
    </source>
</evidence>
<dbReference type="GO" id="GO:0046872">
    <property type="term" value="F:metal ion binding"/>
    <property type="evidence" value="ECO:0007669"/>
    <property type="project" value="UniProtKB-KW"/>
</dbReference>
<comment type="subcellular location">
    <subcellularLocation>
        <location evidence="12">Cytoplasm</location>
    </subcellularLocation>
</comment>
<keyword evidence="7 15" id="KW-0460">Magnesium</keyword>
<evidence type="ECO:0000256" key="15">
    <source>
        <dbReference type="PIRSR" id="PIRSR039102-3"/>
    </source>
</evidence>
<comment type="cofactor">
    <cofactor evidence="15">
        <name>Mg(2+)</name>
        <dbReference type="ChEBI" id="CHEBI:18420"/>
    </cofactor>
    <cofactor evidence="15">
        <name>Mn(2+)</name>
        <dbReference type="ChEBI" id="CHEBI:29035"/>
    </cofactor>
    <text evidence="15">Binds 2 magnesium or manganese ions per subunit.</text>
</comment>
<dbReference type="Gene3D" id="3.40.50.20">
    <property type="match status" value="1"/>
</dbReference>
<evidence type="ECO:0000259" key="17">
    <source>
        <dbReference type="PROSITE" id="PS50975"/>
    </source>
</evidence>
<dbReference type="NCBIfam" id="TIGR01205">
    <property type="entry name" value="D_ala_D_alaTIGR"/>
    <property type="match status" value="1"/>
</dbReference>
<dbReference type="InterPro" id="IPR000291">
    <property type="entry name" value="D-Ala_lig_Van_CS"/>
</dbReference>
<dbReference type="GO" id="GO:0005829">
    <property type="term" value="C:cytosol"/>
    <property type="evidence" value="ECO:0007669"/>
    <property type="project" value="TreeGrafter"/>
</dbReference>
<evidence type="ECO:0000256" key="3">
    <source>
        <dbReference type="ARBA" id="ARBA00022598"/>
    </source>
</evidence>
<dbReference type="PROSITE" id="PS00843">
    <property type="entry name" value="DALA_DALA_LIGASE_1"/>
    <property type="match status" value="1"/>
</dbReference>
<dbReference type="FunFam" id="3.30.470.20:FF:000008">
    <property type="entry name" value="D-alanine--D-alanine ligase"/>
    <property type="match status" value="1"/>
</dbReference>
<reference evidence="18" key="2">
    <citation type="submission" date="2023-01" db="EMBL/GenBank/DDBJ databases">
        <title>Human gut microbiome strain richness.</title>
        <authorList>
            <person name="Chen-Liaw A."/>
        </authorList>
    </citation>
    <scope>NUCLEOTIDE SEQUENCE</scope>
    <source>
        <strain evidence="19">1001287st1_F4_1001285I_161205</strain>
        <strain evidence="18">2225st1_A6_2225SCRN_200828</strain>
    </source>
</reference>
<keyword evidence="10 15" id="KW-0464">Manganese</keyword>
<feature type="domain" description="ATP-grasp" evidence="17">
    <location>
        <begin position="144"/>
        <end position="345"/>
    </location>
</feature>
<feature type="active site" evidence="13">
    <location>
        <position position="189"/>
    </location>
</feature>
<keyword evidence="11 12" id="KW-0961">Cell wall biogenesis/degradation</keyword>
<evidence type="ECO:0000313" key="18">
    <source>
        <dbReference type="EMBL" id="MDB7904395.1"/>
    </source>
</evidence>
<dbReference type="InterPro" id="IPR011095">
    <property type="entry name" value="Dala_Dala_lig_C"/>
</dbReference>
<comment type="catalytic activity">
    <reaction evidence="12">
        <text>2 D-alanine + ATP = D-alanyl-D-alanine + ADP + phosphate + H(+)</text>
        <dbReference type="Rhea" id="RHEA:11224"/>
        <dbReference type="ChEBI" id="CHEBI:15378"/>
        <dbReference type="ChEBI" id="CHEBI:30616"/>
        <dbReference type="ChEBI" id="CHEBI:43474"/>
        <dbReference type="ChEBI" id="CHEBI:57416"/>
        <dbReference type="ChEBI" id="CHEBI:57822"/>
        <dbReference type="ChEBI" id="CHEBI:456216"/>
        <dbReference type="EC" id="6.3.2.4"/>
    </reaction>
</comment>
<dbReference type="GO" id="GO:0008716">
    <property type="term" value="F:D-alanine-D-alanine ligase activity"/>
    <property type="evidence" value="ECO:0007669"/>
    <property type="project" value="UniProtKB-UniRule"/>
</dbReference>
<dbReference type="SUPFAM" id="SSF52440">
    <property type="entry name" value="PreATP-grasp domain"/>
    <property type="match status" value="1"/>
</dbReference>
<dbReference type="PROSITE" id="PS00844">
    <property type="entry name" value="DALA_DALA_LIGASE_2"/>
    <property type="match status" value="1"/>
</dbReference>
<evidence type="ECO:0000256" key="14">
    <source>
        <dbReference type="PIRSR" id="PIRSR039102-2"/>
    </source>
</evidence>
<dbReference type="SUPFAM" id="SSF56059">
    <property type="entry name" value="Glutathione synthetase ATP-binding domain-like"/>
    <property type="match status" value="1"/>
</dbReference>
<dbReference type="NCBIfam" id="NF000091">
    <property type="entry name" value="D_ala_D_ser_VanG"/>
    <property type="match status" value="1"/>
</dbReference>
<evidence type="ECO:0000256" key="5">
    <source>
        <dbReference type="ARBA" id="ARBA00022741"/>
    </source>
</evidence>
<keyword evidence="8 12" id="KW-0133">Cell shape</keyword>
<dbReference type="GO" id="GO:0009252">
    <property type="term" value="P:peptidoglycan biosynthetic process"/>
    <property type="evidence" value="ECO:0007669"/>
    <property type="project" value="UniProtKB-UniRule"/>
</dbReference>
<evidence type="ECO:0000313" key="22">
    <source>
        <dbReference type="Proteomes" id="UP000429811"/>
    </source>
</evidence>
<dbReference type="PIRSF" id="PIRSF039102">
    <property type="entry name" value="Ddl/VanB"/>
    <property type="match status" value="1"/>
</dbReference>
<dbReference type="UniPathway" id="UPA00219"/>
<dbReference type="Proteomes" id="UP001211173">
    <property type="component" value="Unassembled WGS sequence"/>
</dbReference>
<dbReference type="RefSeq" id="WP_024723054.1">
    <property type="nucleotide sequence ID" value="NZ_BAABXT010000001.1"/>
</dbReference>
<dbReference type="Gene3D" id="3.30.470.20">
    <property type="entry name" value="ATP-grasp fold, B domain"/>
    <property type="match status" value="1"/>
</dbReference>
<feature type="binding site" evidence="14">
    <location>
        <begin position="189"/>
        <end position="190"/>
    </location>
    <ligand>
        <name>ATP</name>
        <dbReference type="ChEBI" id="CHEBI:30616"/>
    </ligand>
</feature>
<dbReference type="InterPro" id="IPR016185">
    <property type="entry name" value="PreATP-grasp_dom_sf"/>
</dbReference>
<feature type="active site" evidence="13">
    <location>
        <position position="323"/>
    </location>
</feature>
<evidence type="ECO:0000256" key="7">
    <source>
        <dbReference type="ARBA" id="ARBA00022842"/>
    </source>
</evidence>
<evidence type="ECO:0000313" key="23">
    <source>
        <dbReference type="Proteomes" id="UP000434475"/>
    </source>
</evidence>
<dbReference type="EMBL" id="JAQLWO010000001">
    <property type="protein sequence ID" value="MDB7904395.1"/>
    <property type="molecule type" value="Genomic_DNA"/>
</dbReference>
<feature type="binding site" evidence="15">
    <location>
        <position position="312"/>
    </location>
    <ligand>
        <name>Mg(2+)</name>
        <dbReference type="ChEBI" id="CHEBI:18420"/>
        <label>1</label>
    </ligand>
</feature>
<dbReference type="Proteomes" id="UP000429811">
    <property type="component" value="Unassembled WGS sequence"/>
</dbReference>
<feature type="binding site" evidence="14">
    <location>
        <begin position="181"/>
        <end position="183"/>
    </location>
    <ligand>
        <name>ATP</name>
        <dbReference type="ChEBI" id="CHEBI:30616"/>
    </ligand>
</feature>
<protein>
    <recommendedName>
        <fullName evidence="12">D-alanine--D-alanine ligase</fullName>
        <ecNumber evidence="12">6.3.2.4</ecNumber>
    </recommendedName>
    <alternativeName>
        <fullName evidence="12">D-Ala-D-Ala ligase</fullName>
    </alternativeName>
    <alternativeName>
        <fullName evidence="12">D-alanylalanine synthetase</fullName>
    </alternativeName>
</protein>
<dbReference type="PROSITE" id="PS50975">
    <property type="entry name" value="ATP_GRASP"/>
    <property type="match status" value="1"/>
</dbReference>
<dbReference type="PANTHER" id="PTHR23132">
    <property type="entry name" value="D-ALANINE--D-ALANINE LIGASE"/>
    <property type="match status" value="1"/>
</dbReference>
<dbReference type="InterPro" id="IPR011127">
    <property type="entry name" value="Dala_Dala_lig_N"/>
</dbReference>
<keyword evidence="3 12" id="KW-0436">Ligase</keyword>
<accession>A0A174IQA5</accession>
<dbReference type="AlphaFoldDB" id="A0A174IQA5"/>
<evidence type="ECO:0000256" key="6">
    <source>
        <dbReference type="ARBA" id="ARBA00022840"/>
    </source>
</evidence>
<dbReference type="InterPro" id="IPR011761">
    <property type="entry name" value="ATP-grasp"/>
</dbReference>
<dbReference type="HAMAP" id="MF_00047">
    <property type="entry name" value="Dala_Dala_lig"/>
    <property type="match status" value="1"/>
</dbReference>
<evidence type="ECO:0000256" key="16">
    <source>
        <dbReference type="PROSITE-ProRule" id="PRU00409"/>
    </source>
</evidence>
<dbReference type="NCBIfam" id="NF002528">
    <property type="entry name" value="PRK01966.1-4"/>
    <property type="match status" value="1"/>
</dbReference>
<comment type="cofactor">
    <cofactor evidence="1">
        <name>Mn(2+)</name>
        <dbReference type="ChEBI" id="CHEBI:29035"/>
    </cofactor>
</comment>
<comment type="function">
    <text evidence="12">Cell wall formation.</text>
</comment>
<organism evidence="21 22">
    <name type="scientific">Flavonifractor plautii</name>
    <name type="common">Fusobacterium plautii</name>
    <dbReference type="NCBI Taxonomy" id="292800"/>
    <lineage>
        <taxon>Bacteria</taxon>
        <taxon>Bacillati</taxon>
        <taxon>Bacillota</taxon>
        <taxon>Clostridia</taxon>
        <taxon>Eubacteriales</taxon>
        <taxon>Oscillospiraceae</taxon>
        <taxon>Flavonifractor</taxon>
    </lineage>
</organism>
<sequence length="350" mass="37435">MKKITLAVLFGGSSTEYEISLQSAHAVLTHLDRDRYEPVLLGITRDGRWLLYQGPVDALLDDTWHTDARHTVPAVISPDRGVHGLLLIAPAGPSTRYLDAAFPVLHGKNGEDGTVQGLLELAGIPVVGCGVLASALCMDKDAAHRLVRAAGVAVPPSALFRTGEGLDTLPERTASLTYPLFVKPARAGSSFGITKVEEPGVLAEAVTAALAHDSKVVIEEAVPGFEVGCAVLGNEVLTVGHVDEIELSGGFFNYTEKYGLITSSIHMPARISQEKETEIQATAQLIYRALECSGFARVDLFLTPDGRIVFNEVNTIPGFTAHSRYPNMMRSIGLEFGPLLDRLIGLAVDA</sequence>
<evidence type="ECO:0000256" key="11">
    <source>
        <dbReference type="ARBA" id="ARBA00023316"/>
    </source>
</evidence>
<dbReference type="EMBL" id="WKPR01000004">
    <property type="protein sequence ID" value="MSB18789.1"/>
    <property type="molecule type" value="Genomic_DNA"/>
</dbReference>
<evidence type="ECO:0000256" key="8">
    <source>
        <dbReference type="ARBA" id="ARBA00022960"/>
    </source>
</evidence>
<keyword evidence="5 14" id="KW-0547">Nucleotide-binding</keyword>
<feature type="binding site" evidence="14">
    <location>
        <position position="140"/>
    </location>
    <ligand>
        <name>ATP</name>
        <dbReference type="ChEBI" id="CHEBI:30616"/>
    </ligand>
</feature>
<feature type="binding site" evidence="15">
    <location>
        <position position="299"/>
    </location>
    <ligand>
        <name>Mg(2+)</name>
        <dbReference type="ChEBI" id="CHEBI:18420"/>
        <label>1</label>
    </ligand>
</feature>
<keyword evidence="12" id="KW-0963">Cytoplasm</keyword>
<dbReference type="GO" id="GO:0008360">
    <property type="term" value="P:regulation of cell shape"/>
    <property type="evidence" value="ECO:0007669"/>
    <property type="project" value="UniProtKB-KW"/>
</dbReference>
<dbReference type="EMBL" id="WKPO01000003">
    <property type="protein sequence ID" value="MSB47700.1"/>
    <property type="molecule type" value="Genomic_DNA"/>
</dbReference>
<dbReference type="GO" id="GO:0005524">
    <property type="term" value="F:ATP binding"/>
    <property type="evidence" value="ECO:0007669"/>
    <property type="project" value="UniProtKB-UniRule"/>
</dbReference>
<dbReference type="EC" id="6.3.2.4" evidence="12"/>
<evidence type="ECO:0000256" key="1">
    <source>
        <dbReference type="ARBA" id="ARBA00001936"/>
    </source>
</evidence>
<dbReference type="Gene3D" id="3.30.1490.20">
    <property type="entry name" value="ATP-grasp fold, A domain"/>
    <property type="match status" value="1"/>
</dbReference>
<evidence type="ECO:0000256" key="4">
    <source>
        <dbReference type="ARBA" id="ARBA00022723"/>
    </source>
</evidence>